<dbReference type="InterPro" id="IPR029044">
    <property type="entry name" value="Nucleotide-diphossugar_trans"/>
</dbReference>
<dbReference type="PANTHER" id="PTHR22916:SF3">
    <property type="entry name" value="UDP-GLCNAC:BETAGAL BETA-1,3-N-ACETYLGLUCOSAMINYLTRANSFERASE-LIKE PROTEIN 1"/>
    <property type="match status" value="1"/>
</dbReference>
<accession>A0A3B0C8F9</accession>
<evidence type="ECO:0000313" key="3">
    <source>
        <dbReference type="EMBL" id="RKN82182.1"/>
    </source>
</evidence>
<dbReference type="InterPro" id="IPR001173">
    <property type="entry name" value="Glyco_trans_2-like"/>
</dbReference>
<feature type="domain" description="Glycosyltransferase 2-like" evidence="2">
    <location>
        <begin position="4"/>
        <end position="85"/>
    </location>
</feature>
<comment type="similarity">
    <text evidence="1">Belongs to the glycosyltransferase 2 family.</text>
</comment>
<evidence type="ECO:0000256" key="1">
    <source>
        <dbReference type="ARBA" id="ARBA00006739"/>
    </source>
</evidence>
<dbReference type="AlphaFoldDB" id="A0A3B0C8F9"/>
<keyword evidence="4" id="KW-1185">Reference proteome</keyword>
<dbReference type="SUPFAM" id="SSF53448">
    <property type="entry name" value="Nucleotide-diphospho-sugar transferases"/>
    <property type="match status" value="1"/>
</dbReference>
<dbReference type="Pfam" id="PF00535">
    <property type="entry name" value="Glycos_transf_2"/>
    <property type="match status" value="1"/>
</dbReference>
<reference evidence="3 4" key="1">
    <citation type="journal article" date="2007" name="Int. J. Syst. Evol. Microbiol.">
        <title>Paenibacillus ginsengarvi sp. nov., isolated from soil from ginseng cultivation.</title>
        <authorList>
            <person name="Yoon M.H."/>
            <person name="Ten L.N."/>
            <person name="Im W.T."/>
        </authorList>
    </citation>
    <scope>NUCLEOTIDE SEQUENCE [LARGE SCALE GENOMIC DNA]</scope>
    <source>
        <strain evidence="3 4">KCTC 13059</strain>
    </source>
</reference>
<dbReference type="Gene3D" id="3.90.550.10">
    <property type="entry name" value="Spore Coat Polysaccharide Biosynthesis Protein SpsA, Chain A"/>
    <property type="match status" value="1"/>
</dbReference>
<keyword evidence="3" id="KW-0808">Transferase</keyword>
<organism evidence="3 4">
    <name type="scientific">Paenibacillus ginsengarvi</name>
    <dbReference type="NCBI Taxonomy" id="400777"/>
    <lineage>
        <taxon>Bacteria</taxon>
        <taxon>Bacillati</taxon>
        <taxon>Bacillota</taxon>
        <taxon>Bacilli</taxon>
        <taxon>Bacillales</taxon>
        <taxon>Paenibacillaceae</taxon>
        <taxon>Paenibacillus</taxon>
    </lineage>
</organism>
<evidence type="ECO:0000313" key="4">
    <source>
        <dbReference type="Proteomes" id="UP000282311"/>
    </source>
</evidence>
<comment type="caution">
    <text evidence="3">The sequence shown here is derived from an EMBL/GenBank/DDBJ whole genome shotgun (WGS) entry which is preliminary data.</text>
</comment>
<dbReference type="OrthoDB" id="9815829at2"/>
<protein>
    <submittedName>
        <fullName evidence="3">Glycosyltransferase</fullName>
    </submittedName>
</protein>
<dbReference type="GO" id="GO:0016758">
    <property type="term" value="F:hexosyltransferase activity"/>
    <property type="evidence" value="ECO:0007669"/>
    <property type="project" value="UniProtKB-ARBA"/>
</dbReference>
<proteinExistence type="inferred from homology"/>
<dbReference type="Proteomes" id="UP000282311">
    <property type="component" value="Unassembled WGS sequence"/>
</dbReference>
<evidence type="ECO:0000259" key="2">
    <source>
        <dbReference type="Pfam" id="PF00535"/>
    </source>
</evidence>
<name>A0A3B0C8F9_9BACL</name>
<dbReference type="EMBL" id="RBAH01000012">
    <property type="protein sequence ID" value="RKN82182.1"/>
    <property type="molecule type" value="Genomic_DNA"/>
</dbReference>
<sequence length="301" mass="35514">MSLSINNGIGKARGKYIARMDADDISLPNRLEDQVKYLEDNPDISICGTNVTYLNEKGIETPLLRDNFPLTHEYIKAGLMFYCFIRHPTVMLKKDIMEEYNLMYDGDFNSSEDFELWSRACHYIKFANMQQVLLKYRFHSSNYTGLRKNEGANNYKKVMMDSFRRLEITFSSEELQLLCPLTCEINELNKKHVIEILQACAQKIREANRIKHVYENEALEYALELRMGWTKHKYRHKVITVIRKIAKFINPYNNVSFVIDKFSSHLELYGVVSTLKQLYIALVSSERRRYFYEKRKSSDNN</sequence>
<gene>
    <name evidence="3" type="ORF">D7M11_17700</name>
</gene>
<dbReference type="PANTHER" id="PTHR22916">
    <property type="entry name" value="GLYCOSYLTRANSFERASE"/>
    <property type="match status" value="1"/>
</dbReference>